<dbReference type="Pfam" id="PF03572">
    <property type="entry name" value="Peptidase_S41"/>
    <property type="match status" value="1"/>
</dbReference>
<dbReference type="SUPFAM" id="SSF50156">
    <property type="entry name" value="PDZ domain-like"/>
    <property type="match status" value="1"/>
</dbReference>
<evidence type="ECO:0000313" key="4">
    <source>
        <dbReference type="Proteomes" id="UP001367030"/>
    </source>
</evidence>
<dbReference type="Proteomes" id="UP001367030">
    <property type="component" value="Unassembled WGS sequence"/>
</dbReference>
<accession>A0ABU8XB03</accession>
<dbReference type="InterPro" id="IPR036034">
    <property type="entry name" value="PDZ_sf"/>
</dbReference>
<protein>
    <submittedName>
        <fullName evidence="3">S41 family peptidase</fullName>
    </submittedName>
</protein>
<dbReference type="PANTHER" id="PTHR32060">
    <property type="entry name" value="TAIL-SPECIFIC PROTEASE"/>
    <property type="match status" value="1"/>
</dbReference>
<evidence type="ECO:0000256" key="1">
    <source>
        <dbReference type="SAM" id="MobiDB-lite"/>
    </source>
</evidence>
<comment type="caution">
    <text evidence="3">The sequence shown here is derived from an EMBL/GenBank/DDBJ whole genome shotgun (WGS) entry which is preliminary data.</text>
</comment>
<gene>
    <name evidence="3" type="ORF">WKW79_20770</name>
</gene>
<name>A0ABU8XB03_9BURK</name>
<dbReference type="Gene3D" id="2.30.42.10">
    <property type="match status" value="1"/>
</dbReference>
<dbReference type="Gene3D" id="3.90.226.10">
    <property type="entry name" value="2-enoyl-CoA Hydratase, Chain A, domain 1"/>
    <property type="match status" value="1"/>
</dbReference>
<dbReference type="PANTHER" id="PTHR32060:SF30">
    <property type="entry name" value="CARBOXY-TERMINAL PROCESSING PROTEASE CTPA"/>
    <property type="match status" value="1"/>
</dbReference>
<dbReference type="Gene3D" id="3.30.750.170">
    <property type="match status" value="1"/>
</dbReference>
<sequence length="516" mass="54408">MSLNMRWGAGIVAGLVLTACGGGGGGNGNIADLGLTQTALALGAASQPEPIVASSTVAGRCATPRTGTDPETGTAFRDRTGTLDDEKRWVRGWIDETYLWFDEVPGGLLASAYPTPVDYFNVLKTPLKTASGRDKDRFHFTEDTAEYRNLSVGLSVGYGMELAFLQRSPPRDVRVAYLESGSPAALAGITRGMKVLEIDGVDVANGADTAKLNAGLAPANAGEAHTYKLGLLDGSTRTFALTSANVTMSPVQNVKTFDTAKGRVGYFQFNDHNEPSEAQLIAAIQQLQSDGGVQDLVLDMRYNGGGMLGIASELASMVSSSEATAGKTFERLEFNSKNPFNLTPAQATVPFYIYAQGYSAPVWQRLPQLGLKEITVLAGPDTCSASESVVNGLRGIGVKVNLIGGTTCGKPYAFVPQDNCGTTYFAIQFQGVNAQDFGDYGDGMQPDCFVADDFSHALGDPDEALLAIALTGQCINSGTPKSEAARQKANAKAWEPLLNRSPSRGNRIITNLGGGV</sequence>
<dbReference type="SUPFAM" id="SSF52096">
    <property type="entry name" value="ClpP/crotonase"/>
    <property type="match status" value="1"/>
</dbReference>
<feature type="domain" description="Tail specific protease" evidence="2">
    <location>
        <begin position="263"/>
        <end position="412"/>
    </location>
</feature>
<proteinExistence type="predicted"/>
<dbReference type="InterPro" id="IPR005151">
    <property type="entry name" value="Tail-specific_protease"/>
</dbReference>
<reference evidence="3 4" key="1">
    <citation type="submission" date="2024-03" db="EMBL/GenBank/DDBJ databases">
        <title>Novel species of the genus Variovorax.</title>
        <authorList>
            <person name="Liu Q."/>
            <person name="Xin Y.-H."/>
        </authorList>
    </citation>
    <scope>NUCLEOTIDE SEQUENCE [LARGE SCALE GENOMIC DNA]</scope>
    <source>
        <strain evidence="3 4">KACC 18901</strain>
    </source>
</reference>
<dbReference type="EMBL" id="JBBKZS010000009">
    <property type="protein sequence ID" value="MEJ8857022.1"/>
    <property type="molecule type" value="Genomic_DNA"/>
</dbReference>
<dbReference type="InterPro" id="IPR029045">
    <property type="entry name" value="ClpP/crotonase-like_dom_sf"/>
</dbReference>
<evidence type="ECO:0000313" key="3">
    <source>
        <dbReference type="EMBL" id="MEJ8857022.1"/>
    </source>
</evidence>
<organism evidence="3 4">
    <name type="scientific">Variovorax robiniae</name>
    <dbReference type="NCBI Taxonomy" id="1836199"/>
    <lineage>
        <taxon>Bacteria</taxon>
        <taxon>Pseudomonadati</taxon>
        <taxon>Pseudomonadota</taxon>
        <taxon>Betaproteobacteria</taxon>
        <taxon>Burkholderiales</taxon>
        <taxon>Comamonadaceae</taxon>
        <taxon>Variovorax</taxon>
    </lineage>
</organism>
<dbReference type="PROSITE" id="PS51257">
    <property type="entry name" value="PROKAR_LIPOPROTEIN"/>
    <property type="match status" value="1"/>
</dbReference>
<keyword evidence="4" id="KW-1185">Reference proteome</keyword>
<feature type="region of interest" description="Disordered" evidence="1">
    <location>
        <begin position="55"/>
        <end position="74"/>
    </location>
</feature>
<dbReference type="RefSeq" id="WP_340337099.1">
    <property type="nucleotide sequence ID" value="NZ_JBBKZS010000009.1"/>
</dbReference>
<evidence type="ECO:0000259" key="2">
    <source>
        <dbReference type="Pfam" id="PF03572"/>
    </source>
</evidence>